<dbReference type="PROSITE" id="PS50222">
    <property type="entry name" value="EF_HAND_2"/>
    <property type="match status" value="2"/>
</dbReference>
<dbReference type="Gene3D" id="1.10.238.10">
    <property type="entry name" value="EF-hand"/>
    <property type="match status" value="1"/>
</dbReference>
<evidence type="ECO:0000256" key="1">
    <source>
        <dbReference type="ARBA" id="ARBA00022723"/>
    </source>
</evidence>
<dbReference type="CDD" id="cd00051">
    <property type="entry name" value="EFh"/>
    <property type="match status" value="2"/>
</dbReference>
<evidence type="ECO:0000256" key="3">
    <source>
        <dbReference type="ARBA" id="ARBA00022837"/>
    </source>
</evidence>
<keyword evidence="3" id="KW-0106">Calcium</keyword>
<dbReference type="PRINTS" id="PR00450">
    <property type="entry name" value="RECOVERIN"/>
</dbReference>
<dbReference type="SMART" id="SM00054">
    <property type="entry name" value="EFh"/>
    <property type="match status" value="2"/>
</dbReference>
<dbReference type="PANTHER" id="PTHR23055">
    <property type="entry name" value="CALCIUM BINDING PROTEINS"/>
    <property type="match status" value="1"/>
</dbReference>
<keyword evidence="2" id="KW-0677">Repeat</keyword>
<dbReference type="InterPro" id="IPR011992">
    <property type="entry name" value="EF-hand-dom_pair"/>
</dbReference>
<dbReference type="PROSITE" id="PS00018">
    <property type="entry name" value="EF_HAND_1"/>
    <property type="match status" value="2"/>
</dbReference>
<dbReference type="PANTHER" id="PTHR23055:SF167">
    <property type="entry name" value="EF-HAND DOMAIN-CONTAINING PROTEIN"/>
    <property type="match status" value="1"/>
</dbReference>
<organism evidence="5">
    <name type="scientific">Notodromas monacha</name>
    <dbReference type="NCBI Taxonomy" id="399045"/>
    <lineage>
        <taxon>Eukaryota</taxon>
        <taxon>Metazoa</taxon>
        <taxon>Ecdysozoa</taxon>
        <taxon>Arthropoda</taxon>
        <taxon>Crustacea</taxon>
        <taxon>Oligostraca</taxon>
        <taxon>Ostracoda</taxon>
        <taxon>Podocopa</taxon>
        <taxon>Podocopida</taxon>
        <taxon>Cypridocopina</taxon>
        <taxon>Cypridoidea</taxon>
        <taxon>Cyprididae</taxon>
        <taxon>Notodromas</taxon>
    </lineage>
</organism>
<keyword evidence="1" id="KW-0479">Metal-binding</keyword>
<dbReference type="EMBL" id="CAJPEX010002181">
    <property type="protein sequence ID" value="CAG0920603.1"/>
    <property type="molecule type" value="Genomic_DNA"/>
</dbReference>
<dbReference type="InterPro" id="IPR018247">
    <property type="entry name" value="EF_Hand_1_Ca_BS"/>
</dbReference>
<dbReference type="InterPro" id="IPR028846">
    <property type="entry name" value="Recoverin"/>
</dbReference>
<evidence type="ECO:0000313" key="5">
    <source>
        <dbReference type="EMBL" id="CAD7280451.1"/>
    </source>
</evidence>
<dbReference type="Pfam" id="PF13833">
    <property type="entry name" value="EF-hand_8"/>
    <property type="match status" value="1"/>
</dbReference>
<evidence type="ECO:0000256" key="2">
    <source>
        <dbReference type="ARBA" id="ARBA00022737"/>
    </source>
</evidence>
<feature type="domain" description="EF-hand" evidence="4">
    <location>
        <begin position="59"/>
        <end position="94"/>
    </location>
</feature>
<keyword evidence="6" id="KW-1185">Reference proteome</keyword>
<evidence type="ECO:0000313" key="6">
    <source>
        <dbReference type="Proteomes" id="UP000678499"/>
    </source>
</evidence>
<feature type="domain" description="EF-hand" evidence="4">
    <location>
        <begin position="95"/>
        <end position="130"/>
    </location>
</feature>
<proteinExistence type="predicted"/>
<dbReference type="Pfam" id="PF13499">
    <property type="entry name" value="EF-hand_7"/>
    <property type="match status" value="1"/>
</dbReference>
<evidence type="ECO:0000259" key="4">
    <source>
        <dbReference type="PROSITE" id="PS50222"/>
    </source>
</evidence>
<dbReference type="EMBL" id="OA884218">
    <property type="protein sequence ID" value="CAD7280451.1"/>
    <property type="molecule type" value="Genomic_DNA"/>
</dbReference>
<name>A0A7R9BUS3_9CRUS</name>
<sequence>MSPTYRPPGGLPGLTSKTLFSAEELKHLYQGFKAQCPEGVAKEETFKEIYAQFFPPGVNSGQYAHHLFRCMDHNQKGEVNFEDFAAAMSTLSRGPLTERLRWVFVLYDQDGDGRISRAEFLTIAAAVFALIGPYAKPPITEQTVKLDLDNDGFISEDEFLSSCLNDDMIMASMMVLEESLAYI</sequence>
<dbReference type="GO" id="GO:0005509">
    <property type="term" value="F:calcium ion binding"/>
    <property type="evidence" value="ECO:0007669"/>
    <property type="project" value="InterPro"/>
</dbReference>
<dbReference type="Proteomes" id="UP000678499">
    <property type="component" value="Unassembled WGS sequence"/>
</dbReference>
<dbReference type="AlphaFoldDB" id="A0A7R9BUS3"/>
<accession>A0A7R9BUS3</accession>
<dbReference type="InterPro" id="IPR002048">
    <property type="entry name" value="EF_hand_dom"/>
</dbReference>
<dbReference type="OrthoDB" id="191686at2759"/>
<gene>
    <name evidence="5" type="ORF">NMOB1V02_LOCUS8111</name>
</gene>
<reference evidence="5" key="1">
    <citation type="submission" date="2020-11" db="EMBL/GenBank/DDBJ databases">
        <authorList>
            <person name="Tran Van P."/>
        </authorList>
    </citation>
    <scope>NUCLEOTIDE SEQUENCE</scope>
</reference>
<dbReference type="SUPFAM" id="SSF47473">
    <property type="entry name" value="EF-hand"/>
    <property type="match status" value="1"/>
</dbReference>
<protein>
    <recommendedName>
        <fullName evidence="4">EF-hand domain-containing protein</fullName>
    </recommendedName>
</protein>